<dbReference type="EMBL" id="BSXW01000895">
    <property type="protein sequence ID" value="GMF31304.1"/>
    <property type="molecule type" value="Genomic_DNA"/>
</dbReference>
<feature type="compositionally biased region" description="Acidic residues" evidence="1">
    <location>
        <begin position="105"/>
        <end position="119"/>
    </location>
</feature>
<evidence type="ECO:0000313" key="2">
    <source>
        <dbReference type="EMBL" id="GMF31304.1"/>
    </source>
</evidence>
<feature type="region of interest" description="Disordered" evidence="1">
    <location>
        <begin position="105"/>
        <end position="127"/>
    </location>
</feature>
<gene>
    <name evidence="2" type="ORF">Plil01_001339300</name>
</gene>
<keyword evidence="3" id="KW-1185">Reference proteome</keyword>
<reference evidence="2" key="1">
    <citation type="submission" date="2023-04" db="EMBL/GenBank/DDBJ databases">
        <title>Phytophthora lilii NBRC 32176.</title>
        <authorList>
            <person name="Ichikawa N."/>
            <person name="Sato H."/>
            <person name="Tonouchi N."/>
        </authorList>
    </citation>
    <scope>NUCLEOTIDE SEQUENCE</scope>
    <source>
        <strain evidence="2">NBRC 32176</strain>
    </source>
</reference>
<protein>
    <submittedName>
        <fullName evidence="2">Unnamed protein product</fullName>
    </submittedName>
</protein>
<sequence>MARLSALTGTSCKSYEQCYWNFNWTPGIGLPKSRDCSVASTPCIRKWLLDEHPPSLYTNIDGNNLNYSPNRQVVFEFDENMLESPSGSRRVESNTNDVVMEDVAETNATDDMEVDEEGEPAALYQLR</sequence>
<dbReference type="Proteomes" id="UP001165083">
    <property type="component" value="Unassembled WGS sequence"/>
</dbReference>
<proteinExistence type="predicted"/>
<evidence type="ECO:0000256" key="1">
    <source>
        <dbReference type="SAM" id="MobiDB-lite"/>
    </source>
</evidence>
<organism evidence="2 3">
    <name type="scientific">Phytophthora lilii</name>
    <dbReference type="NCBI Taxonomy" id="2077276"/>
    <lineage>
        <taxon>Eukaryota</taxon>
        <taxon>Sar</taxon>
        <taxon>Stramenopiles</taxon>
        <taxon>Oomycota</taxon>
        <taxon>Peronosporomycetes</taxon>
        <taxon>Peronosporales</taxon>
        <taxon>Peronosporaceae</taxon>
        <taxon>Phytophthora</taxon>
    </lineage>
</organism>
<dbReference type="AlphaFoldDB" id="A0A9W6UEZ6"/>
<name>A0A9W6UEZ6_9STRA</name>
<evidence type="ECO:0000313" key="3">
    <source>
        <dbReference type="Proteomes" id="UP001165083"/>
    </source>
</evidence>
<accession>A0A9W6UEZ6</accession>
<comment type="caution">
    <text evidence="2">The sequence shown here is derived from an EMBL/GenBank/DDBJ whole genome shotgun (WGS) entry which is preliminary data.</text>
</comment>